<reference evidence="7 9" key="4">
    <citation type="submission" date="2023-06" db="EMBL/GenBank/DDBJ databases">
        <title>Complete Genome Sequence of Gallibacterium anatis Strain BJF12, Isolated from a chicken with diarrhea.</title>
        <authorList>
            <person name="Guo F."/>
            <person name="Bu W."/>
            <person name="Xu F."/>
            <person name="Wen T."/>
        </authorList>
    </citation>
    <scope>NUCLEOTIDE SEQUENCE [LARGE SCALE GENOMIC DNA]</scope>
    <source>
        <strain evidence="7 9">BJF12</strain>
    </source>
</reference>
<dbReference type="InterPro" id="IPR006660">
    <property type="entry name" value="Arsenate_reductase-like"/>
</dbReference>
<dbReference type="Gene3D" id="3.40.30.10">
    <property type="entry name" value="Glutaredoxin"/>
    <property type="match status" value="1"/>
</dbReference>
<dbReference type="Proteomes" id="UP000749334">
    <property type="component" value="Unassembled WGS sequence"/>
</dbReference>
<reference evidence="5" key="3">
    <citation type="submission" date="2021-09" db="EMBL/GenBank/DDBJ databases">
        <authorList>
            <person name="Gilroy R."/>
        </authorList>
    </citation>
    <scope>NUCLEOTIDE SEQUENCE</scope>
    <source>
        <strain evidence="5">ChiHjej11B10-15683</strain>
    </source>
</reference>
<organism evidence="6 8">
    <name type="scientific">Gallibacterium anatis</name>
    <dbReference type="NCBI Taxonomy" id="750"/>
    <lineage>
        <taxon>Bacteria</taxon>
        <taxon>Pseudomonadati</taxon>
        <taxon>Pseudomonadota</taxon>
        <taxon>Gammaproteobacteria</taxon>
        <taxon>Pasteurellales</taxon>
        <taxon>Pasteurellaceae</taxon>
        <taxon>Gallibacterium</taxon>
    </lineage>
</organism>
<evidence type="ECO:0000256" key="2">
    <source>
        <dbReference type="ARBA" id="ARBA00023002"/>
    </source>
</evidence>
<accession>A0A0A2XLZ5</accession>
<evidence type="ECO:0000313" key="9">
    <source>
        <dbReference type="Proteomes" id="UP001226750"/>
    </source>
</evidence>
<gene>
    <name evidence="5" type="primary">arsC</name>
    <name evidence="6" type="ORF">JP32_02695</name>
    <name evidence="5" type="ORF">K8W15_00230</name>
    <name evidence="7" type="ORF">QP018_07250</name>
</gene>
<dbReference type="GO" id="GO:0008794">
    <property type="term" value="F:arsenate reductase (glutaredoxin) activity"/>
    <property type="evidence" value="ECO:0007669"/>
    <property type="project" value="UniProtKB-UniRule"/>
</dbReference>
<dbReference type="NCBIfam" id="TIGR00014">
    <property type="entry name" value="arsC"/>
    <property type="match status" value="1"/>
</dbReference>
<dbReference type="Proteomes" id="UP001226750">
    <property type="component" value="Chromosome"/>
</dbReference>
<dbReference type="AlphaFoldDB" id="A0A0A2XLZ5"/>
<evidence type="ECO:0000256" key="3">
    <source>
        <dbReference type="PROSITE-ProRule" id="PRU01282"/>
    </source>
</evidence>
<dbReference type="PANTHER" id="PTHR30041">
    <property type="entry name" value="ARSENATE REDUCTASE"/>
    <property type="match status" value="1"/>
</dbReference>
<dbReference type="Proteomes" id="UP000030526">
    <property type="component" value="Unassembled WGS sequence"/>
</dbReference>
<evidence type="ECO:0000313" key="5">
    <source>
        <dbReference type="EMBL" id="HJF72614.1"/>
    </source>
</evidence>
<reference evidence="5" key="2">
    <citation type="journal article" date="2021" name="PeerJ">
        <title>Extensive microbial diversity within the chicken gut microbiome revealed by metagenomics and culture.</title>
        <authorList>
            <person name="Gilroy R."/>
            <person name="Ravi A."/>
            <person name="Getino M."/>
            <person name="Pursley I."/>
            <person name="Horton D.L."/>
            <person name="Alikhan N.F."/>
            <person name="Baker D."/>
            <person name="Gharbi K."/>
            <person name="Hall N."/>
            <person name="Watson M."/>
            <person name="Adriaenssens E.M."/>
            <person name="Foster-Nyarko E."/>
            <person name="Jarju S."/>
            <person name="Secka A."/>
            <person name="Antonio M."/>
            <person name="Oren A."/>
            <person name="Chaudhuri R.R."/>
            <person name="La Ragione R."/>
            <person name="Hildebrand F."/>
            <person name="Pallen M.J."/>
        </authorList>
    </citation>
    <scope>NUCLEOTIDE SEQUENCE</scope>
    <source>
        <strain evidence="5">ChiHjej11B10-15683</strain>
    </source>
</reference>
<evidence type="ECO:0000313" key="8">
    <source>
        <dbReference type="Proteomes" id="UP000030526"/>
    </source>
</evidence>
<dbReference type="EMBL" id="DYVQ01000003">
    <property type="protein sequence ID" value="HJF72614.1"/>
    <property type="molecule type" value="Genomic_DNA"/>
</dbReference>
<evidence type="ECO:0000313" key="7">
    <source>
        <dbReference type="EMBL" id="WIM78576.1"/>
    </source>
</evidence>
<dbReference type="PANTHER" id="PTHR30041:SF4">
    <property type="entry name" value="ARSENATE REDUCTASE"/>
    <property type="match status" value="1"/>
</dbReference>
<dbReference type="OMA" id="DMMRTKE"/>
<comment type="similarity">
    <text evidence="1 3 4">Belongs to the ArsC family.</text>
</comment>
<dbReference type="EMBL" id="JPXS01000014">
    <property type="protein sequence ID" value="KGQ33386.1"/>
    <property type="molecule type" value="Genomic_DNA"/>
</dbReference>
<protein>
    <recommendedName>
        <fullName evidence="4">Arsenate reductase</fullName>
        <ecNumber evidence="4">1.20.4.1</ecNumber>
    </recommendedName>
</protein>
<dbReference type="Pfam" id="PF03960">
    <property type="entry name" value="ArsC"/>
    <property type="match status" value="1"/>
</dbReference>
<sequence>MSVKILHNPRCSKSRATLQLLEEKQVKPEIELYLQHHFSLQELEDLMRKLAIDDPRKMMRTKDELYKSLGLDQLDPNVEAQRQQLLQAIVEHSALLERPIVINGNQARIGRPPEQVLEIL</sequence>
<dbReference type="InterPro" id="IPR006659">
    <property type="entry name" value="Arsenate_reductase"/>
</dbReference>
<evidence type="ECO:0000256" key="1">
    <source>
        <dbReference type="ARBA" id="ARBA00007198"/>
    </source>
</evidence>
<evidence type="ECO:0000256" key="4">
    <source>
        <dbReference type="RuleBase" id="RU362029"/>
    </source>
</evidence>
<evidence type="ECO:0000313" key="6">
    <source>
        <dbReference type="EMBL" id="KGQ33386.1"/>
    </source>
</evidence>
<proteinExistence type="inferred from homology"/>
<dbReference type="SUPFAM" id="SSF52833">
    <property type="entry name" value="Thioredoxin-like"/>
    <property type="match status" value="1"/>
</dbReference>
<dbReference type="InterPro" id="IPR036249">
    <property type="entry name" value="Thioredoxin-like_sf"/>
</dbReference>
<dbReference type="RefSeq" id="WP_013746830.1">
    <property type="nucleotide sequence ID" value="NZ_CP103874.1"/>
</dbReference>
<comment type="catalytic activity">
    <reaction evidence="4">
        <text>[glutaredoxin]-dithiol + arsenate + glutathione + H(+) = glutathionyl-S-S-[glutaredoxin] + arsenite + H2O</text>
        <dbReference type="Rhea" id="RHEA:22016"/>
        <dbReference type="Rhea" id="RHEA-COMP:10729"/>
        <dbReference type="Rhea" id="RHEA-COMP:17668"/>
        <dbReference type="ChEBI" id="CHEBI:15377"/>
        <dbReference type="ChEBI" id="CHEBI:15378"/>
        <dbReference type="ChEBI" id="CHEBI:29242"/>
        <dbReference type="ChEBI" id="CHEBI:29950"/>
        <dbReference type="ChEBI" id="CHEBI:48597"/>
        <dbReference type="ChEBI" id="CHEBI:57925"/>
        <dbReference type="ChEBI" id="CHEBI:146199"/>
        <dbReference type="EC" id="1.20.4.1"/>
    </reaction>
</comment>
<dbReference type="EC" id="1.20.4.1" evidence="4"/>
<dbReference type="PROSITE" id="PS51353">
    <property type="entry name" value="ARSC"/>
    <property type="match status" value="1"/>
</dbReference>
<dbReference type="EMBL" id="CP126975">
    <property type="protein sequence ID" value="WIM78576.1"/>
    <property type="molecule type" value="Genomic_DNA"/>
</dbReference>
<name>A0A0A2XLZ5_9PAST</name>
<reference evidence="6 8" key="1">
    <citation type="submission" date="2014-08" db="EMBL/GenBank/DDBJ databases">
        <title>Chaperone-usher fimbriae in a diverse selection of Gallibacterium genomes.</title>
        <authorList>
            <person name="Kudirkiene E."/>
            <person name="Bager R.J."/>
            <person name="Johnson T.J."/>
            <person name="Bojesen A.M."/>
        </authorList>
    </citation>
    <scope>NUCLEOTIDE SEQUENCE [LARGE SCALE GENOMIC DNA]</scope>
    <source>
        <strain evidence="6 8">20558/3kl.</strain>
    </source>
</reference>
<keyword evidence="2 4" id="KW-0560">Oxidoreductase</keyword>
<dbReference type="CDD" id="cd03034">
    <property type="entry name" value="ArsC_ArsC"/>
    <property type="match status" value="1"/>
</dbReference>
<keyword evidence="9" id="KW-1185">Reference proteome</keyword>